<comment type="caution">
    <text evidence="1">The sequence shown here is derived from an EMBL/GenBank/DDBJ whole genome shotgun (WGS) entry which is preliminary data.</text>
</comment>
<organism evidence="1">
    <name type="scientific">marine sediment metagenome</name>
    <dbReference type="NCBI Taxonomy" id="412755"/>
    <lineage>
        <taxon>unclassified sequences</taxon>
        <taxon>metagenomes</taxon>
        <taxon>ecological metagenomes</taxon>
    </lineage>
</organism>
<gene>
    <name evidence="1" type="ORF">LCGC14_0251110</name>
</gene>
<evidence type="ECO:0000313" key="1">
    <source>
        <dbReference type="EMBL" id="KKN88039.1"/>
    </source>
</evidence>
<sequence length="139" mass="14962">MAGGFLRLTGVSALARLFKDVADAARFPGEWWVGSAVPYGPFHEFGTTRIVARPHWQPSINAVTAKFGLAPARRQQEFVNAMIEAPRGLVKLVAFDLERTVKISITAQGIIDTSNYRSSIATGPTEDAAFGASVGQTIK</sequence>
<name>A0A0F9U8W1_9ZZZZ</name>
<reference evidence="1" key="1">
    <citation type="journal article" date="2015" name="Nature">
        <title>Complex archaea that bridge the gap between prokaryotes and eukaryotes.</title>
        <authorList>
            <person name="Spang A."/>
            <person name="Saw J.H."/>
            <person name="Jorgensen S.L."/>
            <person name="Zaremba-Niedzwiedzka K."/>
            <person name="Martijn J."/>
            <person name="Lind A.E."/>
            <person name="van Eijk R."/>
            <person name="Schleper C."/>
            <person name="Guy L."/>
            <person name="Ettema T.J."/>
        </authorList>
    </citation>
    <scope>NUCLEOTIDE SEQUENCE</scope>
</reference>
<dbReference type="AlphaFoldDB" id="A0A0F9U8W1"/>
<accession>A0A0F9U8W1</accession>
<dbReference type="EMBL" id="LAZR01000131">
    <property type="protein sequence ID" value="KKN88039.1"/>
    <property type="molecule type" value="Genomic_DNA"/>
</dbReference>
<protein>
    <submittedName>
        <fullName evidence="1">Uncharacterized protein</fullName>
    </submittedName>
</protein>
<proteinExistence type="predicted"/>